<protein>
    <submittedName>
        <fullName evidence="2">B3/4 domain-containing protein</fullName>
    </submittedName>
</protein>
<dbReference type="InterPro" id="IPR020825">
    <property type="entry name" value="Phe-tRNA_synthase-like_B3/B4"/>
</dbReference>
<accession>A0ABW3TZA8</accession>
<dbReference type="RefSeq" id="WP_381480116.1">
    <property type="nucleotide sequence ID" value="NZ_JBHTLT010000030.1"/>
</dbReference>
<evidence type="ECO:0000259" key="1">
    <source>
        <dbReference type="SMART" id="SM00873"/>
    </source>
</evidence>
<name>A0ABW3TZA8_9BACL</name>
<proteinExistence type="predicted"/>
<evidence type="ECO:0000313" key="2">
    <source>
        <dbReference type="EMBL" id="MFD1204754.1"/>
    </source>
</evidence>
<evidence type="ECO:0000313" key="3">
    <source>
        <dbReference type="Proteomes" id="UP001597231"/>
    </source>
</evidence>
<dbReference type="PANTHER" id="PTHR39209:SF2">
    <property type="entry name" value="CYTOPLASMIC PROTEIN"/>
    <property type="match status" value="1"/>
</dbReference>
<gene>
    <name evidence="2" type="ORF">ACFQ38_06540</name>
</gene>
<dbReference type="PANTHER" id="PTHR39209">
    <property type="match status" value="1"/>
</dbReference>
<dbReference type="Proteomes" id="UP001597231">
    <property type="component" value="Unassembled WGS sequence"/>
</dbReference>
<dbReference type="Pfam" id="PF03483">
    <property type="entry name" value="B3_4"/>
    <property type="match status" value="1"/>
</dbReference>
<dbReference type="SMART" id="SM00873">
    <property type="entry name" value="B3_4"/>
    <property type="match status" value="1"/>
</dbReference>
<dbReference type="SUPFAM" id="SSF56037">
    <property type="entry name" value="PheT/TilS domain"/>
    <property type="match status" value="1"/>
</dbReference>
<feature type="domain" description="B3/B4 tRNA-binding" evidence="1">
    <location>
        <begin position="62"/>
        <end position="212"/>
    </location>
</feature>
<reference evidence="3" key="1">
    <citation type="journal article" date="2019" name="Int. J. Syst. Evol. Microbiol.">
        <title>The Global Catalogue of Microorganisms (GCM) 10K type strain sequencing project: providing services to taxonomists for standard genome sequencing and annotation.</title>
        <authorList>
            <consortium name="The Broad Institute Genomics Platform"/>
            <consortium name="The Broad Institute Genome Sequencing Center for Infectious Disease"/>
            <person name="Wu L."/>
            <person name="Ma J."/>
        </authorList>
    </citation>
    <scope>NUCLEOTIDE SEQUENCE [LARGE SCALE GENOMIC DNA]</scope>
    <source>
        <strain evidence="3">CCUG 53915</strain>
    </source>
</reference>
<keyword evidence="3" id="KW-1185">Reference proteome</keyword>
<organism evidence="2 3">
    <name type="scientific">Sporosarcina contaminans</name>
    <dbReference type="NCBI Taxonomy" id="633403"/>
    <lineage>
        <taxon>Bacteria</taxon>
        <taxon>Bacillati</taxon>
        <taxon>Bacillota</taxon>
        <taxon>Bacilli</taxon>
        <taxon>Bacillales</taxon>
        <taxon>Caryophanaceae</taxon>
        <taxon>Sporosarcina</taxon>
    </lineage>
</organism>
<dbReference type="InterPro" id="IPR005146">
    <property type="entry name" value="B3/B4_tRNA-bd"/>
</dbReference>
<dbReference type="Gene3D" id="3.50.40.10">
    <property type="entry name" value="Phenylalanyl-trna Synthetase, Chain B, domain 3"/>
    <property type="match status" value="1"/>
</dbReference>
<dbReference type="EMBL" id="JBHTLT010000030">
    <property type="protein sequence ID" value="MFD1204754.1"/>
    <property type="molecule type" value="Genomic_DNA"/>
</dbReference>
<sequence>MRFDIEPTVFERLPNLKLGINHYTKITVTESPHMLKGRLQLFQEQLFFELEQKELTQFSGIKEWRDAWKKLGADPNRYRPSAEALFRRVKKQNYLMPFHSAVDLNTFFSLQYEIPAGIYDLHKIVGNIRLDRGSEEDGYDGLNGRFNSLQNILVLKDDYSPFGSPFVDSVRTAVTEETTDALHIFFIRPLMEAEEAYKLTEACGNMFTSISGGDVTSYVLQKGQAAIEIDDSIE</sequence>
<comment type="caution">
    <text evidence="2">The sequence shown here is derived from an EMBL/GenBank/DDBJ whole genome shotgun (WGS) entry which is preliminary data.</text>
</comment>